<protein>
    <submittedName>
        <fullName evidence="1">Uncharacterized protein</fullName>
    </submittedName>
</protein>
<keyword evidence="2" id="KW-1185">Reference proteome</keyword>
<sequence>MGGYAFDASVKPKFLPGSCTRAILTPKGVEWLMVHNPTLLPELSKEMIMDKSKADGLAKLILLVQSCWFCVNCLTRMAQRLPLSLLEVTTVAHALCTLITYLLWWHKPLNICQSTLIFGENARETCALMWMTSPSKLYCFAGMLQSKGASELSSLASSALLVQDTIRTEPNSAPRLQRILETASKAWHDPRWNGCSDTSLSSQTTIERWKLASRALSDYDPEHWYSWGQLVTPQAELRGDLHAQDIFSIQAIAAVAVLTAVYGAPHLAVWDAEFPTHLEQALWRFAAVVYKNKQRRQVTI</sequence>
<feature type="non-terminal residue" evidence="1">
    <location>
        <position position="300"/>
    </location>
</feature>
<evidence type="ECO:0000313" key="1">
    <source>
        <dbReference type="EMBL" id="PSS31931.1"/>
    </source>
</evidence>
<organism evidence="1 2">
    <name type="scientific">Hermanssonia centrifuga</name>
    <dbReference type="NCBI Taxonomy" id="98765"/>
    <lineage>
        <taxon>Eukaryota</taxon>
        <taxon>Fungi</taxon>
        <taxon>Dikarya</taxon>
        <taxon>Basidiomycota</taxon>
        <taxon>Agaricomycotina</taxon>
        <taxon>Agaricomycetes</taxon>
        <taxon>Polyporales</taxon>
        <taxon>Meruliaceae</taxon>
        <taxon>Hermanssonia</taxon>
    </lineage>
</organism>
<accession>A0A2R6RPI2</accession>
<dbReference type="EMBL" id="MLYV02000214">
    <property type="protein sequence ID" value="PSS31931.1"/>
    <property type="molecule type" value="Genomic_DNA"/>
</dbReference>
<dbReference type="AlphaFoldDB" id="A0A2R6RPI2"/>
<dbReference type="STRING" id="98765.A0A2R6RPI2"/>
<dbReference type="OrthoDB" id="2733714at2759"/>
<comment type="caution">
    <text evidence="1">The sequence shown here is derived from an EMBL/GenBank/DDBJ whole genome shotgun (WGS) entry which is preliminary data.</text>
</comment>
<dbReference type="Proteomes" id="UP000186601">
    <property type="component" value="Unassembled WGS sequence"/>
</dbReference>
<dbReference type="PANTHER" id="PTHR35043">
    <property type="entry name" value="TRANSCRIPTION FACTOR DOMAIN-CONTAINING PROTEIN"/>
    <property type="match status" value="1"/>
</dbReference>
<dbReference type="PANTHER" id="PTHR35043:SF7">
    <property type="entry name" value="TRANSCRIPTION FACTOR DOMAIN-CONTAINING PROTEIN"/>
    <property type="match status" value="1"/>
</dbReference>
<evidence type="ECO:0000313" key="2">
    <source>
        <dbReference type="Proteomes" id="UP000186601"/>
    </source>
</evidence>
<name>A0A2R6RPI2_9APHY</name>
<proteinExistence type="predicted"/>
<reference evidence="1 2" key="1">
    <citation type="submission" date="2018-02" db="EMBL/GenBank/DDBJ databases">
        <title>Genome sequence of the basidiomycete white-rot fungus Phlebia centrifuga.</title>
        <authorList>
            <person name="Granchi Z."/>
            <person name="Peng M."/>
            <person name="de Vries R.P."/>
            <person name="Hilden K."/>
            <person name="Makela M.R."/>
            <person name="Grigoriev I."/>
            <person name="Riley R."/>
        </authorList>
    </citation>
    <scope>NUCLEOTIDE SEQUENCE [LARGE SCALE GENOMIC DNA]</scope>
    <source>
        <strain evidence="1 2">FBCC195</strain>
    </source>
</reference>
<gene>
    <name evidence="1" type="ORF">PHLCEN_2v2312</name>
</gene>